<dbReference type="OrthoDB" id="8965954at2"/>
<keyword evidence="4" id="KW-1185">Reference proteome</keyword>
<dbReference type="Proteomes" id="UP000198748">
    <property type="component" value="Unassembled WGS sequence"/>
</dbReference>
<dbReference type="RefSeq" id="WP_090146038.1">
    <property type="nucleotide sequence ID" value="NZ_FNAN01000001.1"/>
</dbReference>
<dbReference type="EMBL" id="FNAN01000001">
    <property type="protein sequence ID" value="SDD56473.1"/>
    <property type="molecule type" value="Genomic_DNA"/>
</dbReference>
<protein>
    <submittedName>
        <fullName evidence="3">2TM domain-containing protein</fullName>
    </submittedName>
</protein>
<feature type="transmembrane region" description="Helical" evidence="1">
    <location>
        <begin position="12"/>
        <end position="32"/>
    </location>
</feature>
<keyword evidence="1" id="KW-1133">Transmembrane helix</keyword>
<dbReference type="InterPro" id="IPR025698">
    <property type="entry name" value="2TM_dom"/>
</dbReference>
<sequence length="69" mass="8201">MEKHILTVDHKKGFNIHLLVFLLTVPAIWLIWSLTNQTYIWPLWQTGAWAIGIIFHYLGVFVFKKAKRH</sequence>
<proteinExistence type="predicted"/>
<gene>
    <name evidence="3" type="ORF">SAMN04487996_101328</name>
</gene>
<evidence type="ECO:0000259" key="2">
    <source>
        <dbReference type="Pfam" id="PF13239"/>
    </source>
</evidence>
<name>A0A1G6VSR4_9BACT</name>
<accession>A0A1G6VSR4</accession>
<evidence type="ECO:0000313" key="4">
    <source>
        <dbReference type="Proteomes" id="UP000198748"/>
    </source>
</evidence>
<keyword evidence="1" id="KW-0472">Membrane</keyword>
<evidence type="ECO:0000256" key="1">
    <source>
        <dbReference type="SAM" id="Phobius"/>
    </source>
</evidence>
<feature type="transmembrane region" description="Helical" evidence="1">
    <location>
        <begin position="44"/>
        <end position="63"/>
    </location>
</feature>
<reference evidence="4" key="1">
    <citation type="submission" date="2016-10" db="EMBL/GenBank/DDBJ databases">
        <authorList>
            <person name="Varghese N."/>
            <person name="Submissions S."/>
        </authorList>
    </citation>
    <scope>NUCLEOTIDE SEQUENCE [LARGE SCALE GENOMIC DNA]</scope>
    <source>
        <strain evidence="4">DSM 25329</strain>
    </source>
</reference>
<evidence type="ECO:0000313" key="3">
    <source>
        <dbReference type="EMBL" id="SDD56473.1"/>
    </source>
</evidence>
<keyword evidence="1" id="KW-0812">Transmembrane</keyword>
<dbReference type="AlphaFoldDB" id="A0A1G6VSR4"/>
<dbReference type="Pfam" id="PF13239">
    <property type="entry name" value="2TM"/>
    <property type="match status" value="1"/>
</dbReference>
<dbReference type="STRING" id="659014.SAMN04487996_101328"/>
<organism evidence="3 4">
    <name type="scientific">Dyadobacter soli</name>
    <dbReference type="NCBI Taxonomy" id="659014"/>
    <lineage>
        <taxon>Bacteria</taxon>
        <taxon>Pseudomonadati</taxon>
        <taxon>Bacteroidota</taxon>
        <taxon>Cytophagia</taxon>
        <taxon>Cytophagales</taxon>
        <taxon>Spirosomataceae</taxon>
        <taxon>Dyadobacter</taxon>
    </lineage>
</organism>
<feature type="domain" description="2TM" evidence="2">
    <location>
        <begin position="8"/>
        <end position="64"/>
    </location>
</feature>